<dbReference type="EMBL" id="WWCU01000025">
    <property type="protein sequence ID" value="MYN09643.1"/>
    <property type="molecule type" value="Genomic_DNA"/>
</dbReference>
<keyword evidence="4" id="KW-1185">Reference proteome</keyword>
<comment type="caution">
    <text evidence="3">The sequence shown here is derived from an EMBL/GenBank/DDBJ whole genome shotgun (WGS) entry which is preliminary data.</text>
</comment>
<name>A0A7X4KNV4_9BURK</name>
<dbReference type="GO" id="GO:0004175">
    <property type="term" value="F:endopeptidase activity"/>
    <property type="evidence" value="ECO:0007669"/>
    <property type="project" value="UniProtKB-ARBA"/>
</dbReference>
<feature type="transmembrane region" description="Helical" evidence="1">
    <location>
        <begin position="97"/>
        <end position="120"/>
    </location>
</feature>
<feature type="domain" description="CAAX prenyl protease 2/Lysostaphin resistance protein A-like" evidence="2">
    <location>
        <begin position="131"/>
        <end position="222"/>
    </location>
</feature>
<keyword evidence="1" id="KW-1133">Transmembrane helix</keyword>
<feature type="transmembrane region" description="Helical" evidence="1">
    <location>
        <begin position="183"/>
        <end position="204"/>
    </location>
</feature>
<dbReference type="GO" id="GO:0008237">
    <property type="term" value="F:metallopeptidase activity"/>
    <property type="evidence" value="ECO:0007669"/>
    <property type="project" value="UniProtKB-KW"/>
</dbReference>
<feature type="transmembrane region" description="Helical" evidence="1">
    <location>
        <begin position="255"/>
        <end position="274"/>
    </location>
</feature>
<keyword evidence="1" id="KW-0472">Membrane</keyword>
<keyword evidence="3" id="KW-0482">Metalloprotease</keyword>
<dbReference type="GO" id="GO:0006508">
    <property type="term" value="P:proteolysis"/>
    <property type="evidence" value="ECO:0007669"/>
    <property type="project" value="UniProtKB-KW"/>
</dbReference>
<feature type="transmembrane region" description="Helical" evidence="1">
    <location>
        <begin position="156"/>
        <end position="177"/>
    </location>
</feature>
<keyword evidence="3" id="KW-0378">Hydrolase</keyword>
<proteinExistence type="predicted"/>
<sequence length="284" mass="29615">MSTTQHAVPVSPVPASLGARAARQPVVRILLATLAMVLPVAAVLVFANVVLEKSMRVAWPQLLAAALCVLGYRYYVAKIERRVPDELSSDGAARETSVGLAWGTALSLGVIGALAAAGAFQVVGNNSWTVIFKPVAELVLVAVFEELLFRAVLLRILQVALGTRWALALSSLLFALAHFPNDGVSALGLVITVAAGVMFGAAYLKTGRIWLAAGLHFAWNFITGTVFSLPVSGGAAKGWIIGRLSGPEWLSGGNYGIEASAVTLLAVIAVAILLRPARTPAKAA</sequence>
<keyword evidence="3" id="KW-0645">Protease</keyword>
<feature type="transmembrane region" description="Helical" evidence="1">
    <location>
        <begin position="216"/>
        <end position="235"/>
    </location>
</feature>
<accession>A0A7X4KNV4</accession>
<dbReference type="RefSeq" id="WP_161073940.1">
    <property type="nucleotide sequence ID" value="NZ_CP086370.1"/>
</dbReference>
<dbReference type="InterPro" id="IPR003675">
    <property type="entry name" value="Rce1/LyrA-like_dom"/>
</dbReference>
<dbReference type="GO" id="GO:0080120">
    <property type="term" value="P:CAAX-box protein maturation"/>
    <property type="evidence" value="ECO:0007669"/>
    <property type="project" value="UniProtKB-ARBA"/>
</dbReference>
<dbReference type="PANTHER" id="PTHR39430:SF1">
    <property type="entry name" value="PROTEASE"/>
    <property type="match status" value="1"/>
</dbReference>
<feature type="transmembrane region" description="Helical" evidence="1">
    <location>
        <begin position="29"/>
        <end position="51"/>
    </location>
</feature>
<gene>
    <name evidence="3" type="ORF">GTP77_20160</name>
</gene>
<evidence type="ECO:0000256" key="1">
    <source>
        <dbReference type="SAM" id="Phobius"/>
    </source>
</evidence>
<evidence type="ECO:0000259" key="2">
    <source>
        <dbReference type="Pfam" id="PF02517"/>
    </source>
</evidence>
<dbReference type="Proteomes" id="UP000450676">
    <property type="component" value="Unassembled WGS sequence"/>
</dbReference>
<keyword evidence="1" id="KW-0812">Transmembrane</keyword>
<dbReference type="Pfam" id="PF02517">
    <property type="entry name" value="Rce1-like"/>
    <property type="match status" value="1"/>
</dbReference>
<reference evidence="3 4" key="1">
    <citation type="submission" date="2019-12" db="EMBL/GenBank/DDBJ databases">
        <title>Novel species isolated from a subtropical stream in China.</title>
        <authorList>
            <person name="Lu H."/>
        </authorList>
    </citation>
    <scope>NUCLEOTIDE SEQUENCE [LARGE SCALE GENOMIC DNA]</scope>
    <source>
        <strain evidence="3 4">FT127W</strain>
    </source>
</reference>
<evidence type="ECO:0000313" key="4">
    <source>
        <dbReference type="Proteomes" id="UP000450676"/>
    </source>
</evidence>
<organism evidence="3 4">
    <name type="scientific">Pseudoduganella aquatica</name>
    <dbReference type="NCBI Taxonomy" id="2660641"/>
    <lineage>
        <taxon>Bacteria</taxon>
        <taxon>Pseudomonadati</taxon>
        <taxon>Pseudomonadota</taxon>
        <taxon>Betaproteobacteria</taxon>
        <taxon>Burkholderiales</taxon>
        <taxon>Oxalobacteraceae</taxon>
        <taxon>Telluria group</taxon>
        <taxon>Pseudoduganella</taxon>
    </lineage>
</organism>
<dbReference type="AlphaFoldDB" id="A0A7X4KNV4"/>
<evidence type="ECO:0000313" key="3">
    <source>
        <dbReference type="EMBL" id="MYN09643.1"/>
    </source>
</evidence>
<dbReference type="PANTHER" id="PTHR39430">
    <property type="entry name" value="MEMBRANE-ASSOCIATED PROTEASE-RELATED"/>
    <property type="match status" value="1"/>
</dbReference>
<protein>
    <submittedName>
        <fullName evidence="3">CPBP family intramembrane metalloprotease</fullName>
    </submittedName>
</protein>
<feature type="transmembrane region" description="Helical" evidence="1">
    <location>
        <begin position="57"/>
        <end position="76"/>
    </location>
</feature>